<dbReference type="PROSITE" id="PS01124">
    <property type="entry name" value="HTH_ARAC_FAMILY_2"/>
    <property type="match status" value="1"/>
</dbReference>
<dbReference type="Proteomes" id="UP000198755">
    <property type="component" value="Unassembled WGS sequence"/>
</dbReference>
<dbReference type="AlphaFoldDB" id="A0A1I3XDU8"/>
<reference evidence="5 6" key="1">
    <citation type="submission" date="2016-10" db="EMBL/GenBank/DDBJ databases">
        <authorList>
            <person name="de Groot N.N."/>
        </authorList>
    </citation>
    <scope>NUCLEOTIDE SEQUENCE [LARGE SCALE GENOMIC DNA]</scope>
    <source>
        <strain evidence="5 6">NE2</strain>
    </source>
</reference>
<dbReference type="PRINTS" id="PR00032">
    <property type="entry name" value="HTHARAC"/>
</dbReference>
<evidence type="ECO:0000256" key="2">
    <source>
        <dbReference type="ARBA" id="ARBA00023125"/>
    </source>
</evidence>
<proteinExistence type="predicted"/>
<keyword evidence="1" id="KW-0805">Transcription regulation</keyword>
<protein>
    <submittedName>
        <fullName evidence="5">AraC-type DNA-binding protein</fullName>
    </submittedName>
</protein>
<dbReference type="SUPFAM" id="SSF46689">
    <property type="entry name" value="Homeodomain-like"/>
    <property type="match status" value="1"/>
</dbReference>
<dbReference type="Gene3D" id="1.10.10.60">
    <property type="entry name" value="Homeodomain-like"/>
    <property type="match status" value="1"/>
</dbReference>
<sequence>MAGVEHCAALSISGSKGVGAVASNFMRASGLRAGAFTPQESAAIADPALDLVTLALASVRPTNFTLSRSRSASMFRIKALLEQRLAECGLNTSMIARQAGLSARYLNDLFGEEGTSLMRYVWRRRLEHCAKEMTDPRHAGDRISDIAFRWGFNDSSHFCRSFKQHFGCAPREYRLRR</sequence>
<dbReference type="GO" id="GO:0043565">
    <property type="term" value="F:sequence-specific DNA binding"/>
    <property type="evidence" value="ECO:0007669"/>
    <property type="project" value="InterPro"/>
</dbReference>
<keyword evidence="3" id="KW-0804">Transcription</keyword>
<keyword evidence="2 5" id="KW-0238">DNA-binding</keyword>
<dbReference type="InterPro" id="IPR009057">
    <property type="entry name" value="Homeodomain-like_sf"/>
</dbReference>
<organism evidence="5 6">
    <name type="scientific">Methylocapsa palsarum</name>
    <dbReference type="NCBI Taxonomy" id="1612308"/>
    <lineage>
        <taxon>Bacteria</taxon>
        <taxon>Pseudomonadati</taxon>
        <taxon>Pseudomonadota</taxon>
        <taxon>Alphaproteobacteria</taxon>
        <taxon>Hyphomicrobiales</taxon>
        <taxon>Beijerinckiaceae</taxon>
        <taxon>Methylocapsa</taxon>
    </lineage>
</organism>
<feature type="domain" description="HTH araC/xylS-type" evidence="4">
    <location>
        <begin position="75"/>
        <end position="176"/>
    </location>
</feature>
<dbReference type="PANTHER" id="PTHR43280:SF31">
    <property type="entry name" value="TRANSCRIPTIONAL REGULATORY PROTEIN"/>
    <property type="match status" value="1"/>
</dbReference>
<dbReference type="STRING" id="1612308.SAMN05444581_10354"/>
<evidence type="ECO:0000259" key="4">
    <source>
        <dbReference type="PROSITE" id="PS01124"/>
    </source>
</evidence>
<dbReference type="PANTHER" id="PTHR43280">
    <property type="entry name" value="ARAC-FAMILY TRANSCRIPTIONAL REGULATOR"/>
    <property type="match status" value="1"/>
</dbReference>
<dbReference type="EMBL" id="FOSN01000003">
    <property type="protein sequence ID" value="SFK17710.1"/>
    <property type="molecule type" value="Genomic_DNA"/>
</dbReference>
<accession>A0A1I3XDU8</accession>
<evidence type="ECO:0000313" key="5">
    <source>
        <dbReference type="EMBL" id="SFK17710.1"/>
    </source>
</evidence>
<keyword evidence="6" id="KW-1185">Reference proteome</keyword>
<evidence type="ECO:0000313" key="6">
    <source>
        <dbReference type="Proteomes" id="UP000198755"/>
    </source>
</evidence>
<dbReference type="InterPro" id="IPR018060">
    <property type="entry name" value="HTH_AraC"/>
</dbReference>
<dbReference type="Pfam" id="PF12833">
    <property type="entry name" value="HTH_18"/>
    <property type="match status" value="1"/>
</dbReference>
<dbReference type="SMART" id="SM00342">
    <property type="entry name" value="HTH_ARAC"/>
    <property type="match status" value="1"/>
</dbReference>
<dbReference type="InterPro" id="IPR020449">
    <property type="entry name" value="Tscrpt_reg_AraC-type_HTH"/>
</dbReference>
<evidence type="ECO:0000256" key="1">
    <source>
        <dbReference type="ARBA" id="ARBA00023015"/>
    </source>
</evidence>
<gene>
    <name evidence="5" type="ORF">SAMN05444581_10354</name>
</gene>
<evidence type="ECO:0000256" key="3">
    <source>
        <dbReference type="ARBA" id="ARBA00023163"/>
    </source>
</evidence>
<name>A0A1I3XDU8_9HYPH</name>
<dbReference type="GO" id="GO:0003700">
    <property type="term" value="F:DNA-binding transcription factor activity"/>
    <property type="evidence" value="ECO:0007669"/>
    <property type="project" value="InterPro"/>
</dbReference>